<evidence type="ECO:0000256" key="3">
    <source>
        <dbReference type="SAM" id="Phobius"/>
    </source>
</evidence>
<keyword evidence="2" id="KW-0677">Repeat</keyword>
<gene>
    <name evidence="5" type="ORF">C1645_739757</name>
</gene>
<comment type="caution">
    <text evidence="5">The sequence shown here is derived from an EMBL/GenBank/DDBJ whole genome shotgun (WGS) entry which is preliminary data.</text>
</comment>
<name>A0A397SPJ0_9GLOM</name>
<evidence type="ECO:0000313" key="6">
    <source>
        <dbReference type="Proteomes" id="UP000265703"/>
    </source>
</evidence>
<reference evidence="5 6" key="1">
    <citation type="submission" date="2018-06" db="EMBL/GenBank/DDBJ databases">
        <title>Comparative genomics reveals the genomic features of Rhizophagus irregularis, R. cerebriforme, R. diaphanum and Gigaspora rosea, and their symbiotic lifestyle signature.</title>
        <authorList>
            <person name="Morin E."/>
            <person name="San Clemente H."/>
            <person name="Chen E.C.H."/>
            <person name="De La Providencia I."/>
            <person name="Hainaut M."/>
            <person name="Kuo A."/>
            <person name="Kohler A."/>
            <person name="Murat C."/>
            <person name="Tang N."/>
            <person name="Roy S."/>
            <person name="Loubradou J."/>
            <person name="Henrissat B."/>
            <person name="Grigoriev I.V."/>
            <person name="Corradi N."/>
            <person name="Roux C."/>
            <person name="Martin F.M."/>
        </authorList>
    </citation>
    <scope>NUCLEOTIDE SEQUENCE [LARGE SCALE GENOMIC DNA]</scope>
    <source>
        <strain evidence="5 6">DAOM 227022</strain>
    </source>
</reference>
<evidence type="ECO:0000313" key="5">
    <source>
        <dbReference type="EMBL" id="RIA87928.1"/>
    </source>
</evidence>
<dbReference type="Gene3D" id="2.120.10.80">
    <property type="entry name" value="Kelch-type beta propeller"/>
    <property type="match status" value="2"/>
</dbReference>
<keyword evidence="4" id="KW-0732">Signal</keyword>
<evidence type="ECO:0000256" key="2">
    <source>
        <dbReference type="ARBA" id="ARBA00022737"/>
    </source>
</evidence>
<protein>
    <recommendedName>
        <fullName evidence="7">Galactose oxidase</fullName>
    </recommendedName>
</protein>
<keyword evidence="3" id="KW-0472">Membrane</keyword>
<proteinExistence type="predicted"/>
<feature type="chain" id="PRO_5017203495" description="Galactose oxidase" evidence="4">
    <location>
        <begin position="23"/>
        <end position="427"/>
    </location>
</feature>
<dbReference type="PANTHER" id="PTHR46093:SF18">
    <property type="entry name" value="FIBRONECTIN TYPE-III DOMAIN-CONTAINING PROTEIN"/>
    <property type="match status" value="1"/>
</dbReference>
<dbReference type="AlphaFoldDB" id="A0A397SPJ0"/>
<organism evidence="5 6">
    <name type="scientific">Glomus cerebriforme</name>
    <dbReference type="NCBI Taxonomy" id="658196"/>
    <lineage>
        <taxon>Eukaryota</taxon>
        <taxon>Fungi</taxon>
        <taxon>Fungi incertae sedis</taxon>
        <taxon>Mucoromycota</taxon>
        <taxon>Glomeromycotina</taxon>
        <taxon>Glomeromycetes</taxon>
        <taxon>Glomerales</taxon>
        <taxon>Glomeraceae</taxon>
        <taxon>Glomus</taxon>
    </lineage>
</organism>
<keyword evidence="6" id="KW-1185">Reference proteome</keyword>
<evidence type="ECO:0000256" key="1">
    <source>
        <dbReference type="ARBA" id="ARBA00022441"/>
    </source>
</evidence>
<dbReference type="SUPFAM" id="SSF117281">
    <property type="entry name" value="Kelch motif"/>
    <property type="match status" value="1"/>
</dbReference>
<dbReference type="EMBL" id="QKYT01000286">
    <property type="protein sequence ID" value="RIA87928.1"/>
    <property type="molecule type" value="Genomic_DNA"/>
</dbReference>
<sequence>MDILKILIHFIIFFQIIVNINCQPYVPAGRSHHTATLIGTRIFFLGGATNIINGKFQTSNDFFYLDVSRSFNKTKDKLPFVDLSVKAKDIPPHFGAAATVFGEPKDSIFLVDGDMGKFNDPYKIAFSFNSTQLEWKTITVFQGMIPTRKMIMNAVTDNNNTIYIFGGGFDGTNPAGIVEYLYSSEISTFDATNKVWNNRNSGLIGRDGHTATFLPDTGEIIYIGGINSGFGLSNITNLDVYNTINHTWRMQTTINPPEPRYGHTAVLTNDNRIVIFGGAQVTIEKPVKNRYVVLDTKTFEWYHGNEDPIIRAPFKHHTATLINDYMFIAFGIIDSINNQMFNNDILIYKIEDYANYSEVNNFIVENNNNAIISSTPSSDLDHNPKHSIAGAVIFGSILGIVIFGLVGFLTFRWYNKKRIDMEVIPTP</sequence>
<evidence type="ECO:0008006" key="7">
    <source>
        <dbReference type="Google" id="ProtNLM"/>
    </source>
</evidence>
<accession>A0A397SPJ0</accession>
<keyword evidence="3" id="KW-1133">Transmembrane helix</keyword>
<keyword evidence="1" id="KW-0880">Kelch repeat</keyword>
<evidence type="ECO:0000256" key="4">
    <source>
        <dbReference type="SAM" id="SignalP"/>
    </source>
</evidence>
<dbReference type="Proteomes" id="UP000265703">
    <property type="component" value="Unassembled WGS sequence"/>
</dbReference>
<dbReference type="Pfam" id="PF24681">
    <property type="entry name" value="Kelch_KLHDC2_KLHL20_DRC7"/>
    <property type="match status" value="1"/>
</dbReference>
<dbReference type="OrthoDB" id="432528at2759"/>
<dbReference type="PANTHER" id="PTHR46093">
    <property type="entry name" value="ACYL-COA-BINDING DOMAIN-CONTAINING PROTEIN 5"/>
    <property type="match status" value="1"/>
</dbReference>
<dbReference type="InterPro" id="IPR015915">
    <property type="entry name" value="Kelch-typ_b-propeller"/>
</dbReference>
<keyword evidence="3" id="KW-0812">Transmembrane</keyword>
<feature type="signal peptide" evidence="4">
    <location>
        <begin position="1"/>
        <end position="22"/>
    </location>
</feature>
<feature type="transmembrane region" description="Helical" evidence="3">
    <location>
        <begin position="388"/>
        <end position="411"/>
    </location>
</feature>